<feature type="region of interest" description="Disordered" evidence="1">
    <location>
        <begin position="41"/>
        <end position="61"/>
    </location>
</feature>
<evidence type="ECO:0000256" key="1">
    <source>
        <dbReference type="SAM" id="MobiDB-lite"/>
    </source>
</evidence>
<protein>
    <submittedName>
        <fullName evidence="3">Alkyl hydroperoxide reductase/ Thiol specific antioxidant/ Mal allergen</fullName>
    </submittedName>
</protein>
<gene>
    <name evidence="3" type="ORF">C446_13439</name>
</gene>
<keyword evidence="4" id="KW-1185">Reference proteome</keyword>
<dbReference type="EMBL" id="AOMA01000129">
    <property type="protein sequence ID" value="EMA34916.1"/>
    <property type="molecule type" value="Genomic_DNA"/>
</dbReference>
<dbReference type="AlphaFoldDB" id="M0LN33"/>
<feature type="region of interest" description="Disordered" evidence="1">
    <location>
        <begin position="1"/>
        <end position="23"/>
    </location>
</feature>
<dbReference type="Pfam" id="PF00578">
    <property type="entry name" value="AhpC-TSA"/>
    <property type="match status" value="1"/>
</dbReference>
<comment type="caution">
    <text evidence="3">The sequence shown here is derived from an EMBL/GenBank/DDBJ whole genome shotgun (WGS) entry which is preliminary data.</text>
</comment>
<dbReference type="SUPFAM" id="SSF52833">
    <property type="entry name" value="Thioredoxin-like"/>
    <property type="match status" value="1"/>
</dbReference>
<feature type="domain" description="Alkyl hydroperoxide reductase subunit C/ Thiol specific antioxidant" evidence="2">
    <location>
        <begin position="18"/>
        <end position="160"/>
    </location>
</feature>
<feature type="compositionally biased region" description="Basic and acidic residues" evidence="1">
    <location>
        <begin position="44"/>
        <end position="55"/>
    </location>
</feature>
<evidence type="ECO:0000313" key="4">
    <source>
        <dbReference type="Proteomes" id="UP000011607"/>
    </source>
</evidence>
<dbReference type="STRING" id="1227454.C446_13439"/>
<dbReference type="Gene3D" id="3.40.30.10">
    <property type="entry name" value="Glutaredoxin"/>
    <property type="match status" value="1"/>
</dbReference>
<dbReference type="InterPro" id="IPR036249">
    <property type="entry name" value="Thioredoxin-like_sf"/>
</dbReference>
<dbReference type="GO" id="GO:0016491">
    <property type="term" value="F:oxidoreductase activity"/>
    <property type="evidence" value="ECO:0007669"/>
    <property type="project" value="InterPro"/>
</dbReference>
<proteinExistence type="predicted"/>
<name>M0LN33_9EURY</name>
<evidence type="ECO:0000313" key="3">
    <source>
        <dbReference type="EMBL" id="EMA34916.1"/>
    </source>
</evidence>
<sequence>MPDFEVVTLEPAEHVEPGEEAPTFTRPLVTDEFWEDRSLSALVGRDESEGERESEGESQNRTILVFTPMTGSFLATYLWDELAERGWDEADATVVGITTGNPYSVKRFIDDNGYPFALFADPATDVAEAYGFVHDLDGMAGVTEPRPAFVAIDADRTVEAVWVAQEWPEFPDYDDLEVTLGIDLDPDPDPDPDPDLE</sequence>
<organism evidence="3 4">
    <name type="scientific">Halobiforma nitratireducens JCM 10879</name>
    <dbReference type="NCBI Taxonomy" id="1227454"/>
    <lineage>
        <taxon>Archaea</taxon>
        <taxon>Methanobacteriati</taxon>
        <taxon>Methanobacteriota</taxon>
        <taxon>Stenosarchaea group</taxon>
        <taxon>Halobacteria</taxon>
        <taxon>Halobacteriales</taxon>
        <taxon>Natrialbaceae</taxon>
        <taxon>Halobiforma</taxon>
    </lineage>
</organism>
<dbReference type="InterPro" id="IPR000866">
    <property type="entry name" value="AhpC/TSA"/>
</dbReference>
<evidence type="ECO:0000259" key="2">
    <source>
        <dbReference type="Pfam" id="PF00578"/>
    </source>
</evidence>
<dbReference type="eggNOG" id="arCOG00315">
    <property type="taxonomic scope" value="Archaea"/>
</dbReference>
<dbReference type="GO" id="GO:0016209">
    <property type="term" value="F:antioxidant activity"/>
    <property type="evidence" value="ECO:0007669"/>
    <property type="project" value="InterPro"/>
</dbReference>
<dbReference type="PATRIC" id="fig|1227454.3.peg.2763"/>
<dbReference type="Proteomes" id="UP000011607">
    <property type="component" value="Unassembled WGS sequence"/>
</dbReference>
<accession>M0LN33</accession>
<reference evidence="3 4" key="1">
    <citation type="journal article" date="2014" name="PLoS Genet.">
        <title>Phylogenetically driven sequencing of extremely halophilic archaea reveals strategies for static and dynamic osmo-response.</title>
        <authorList>
            <person name="Becker E.A."/>
            <person name="Seitzer P.M."/>
            <person name="Tritt A."/>
            <person name="Larsen D."/>
            <person name="Krusor M."/>
            <person name="Yao A.I."/>
            <person name="Wu D."/>
            <person name="Madern D."/>
            <person name="Eisen J.A."/>
            <person name="Darling A.E."/>
            <person name="Facciotti M.T."/>
        </authorList>
    </citation>
    <scope>NUCLEOTIDE SEQUENCE [LARGE SCALE GENOMIC DNA]</scope>
    <source>
        <strain evidence="3 4">JCM 10879</strain>
    </source>
</reference>
<dbReference type="OrthoDB" id="334647at2157"/>
<dbReference type="RefSeq" id="WP_006673591.1">
    <property type="nucleotide sequence ID" value="NZ_AOMA01000129.1"/>
</dbReference>